<name>A0A8S9Q6N2_BRACR</name>
<gene>
    <name evidence="2" type="ORF">F2Q69_00023926</name>
</gene>
<accession>A0A8S9Q6N2</accession>
<feature type="region of interest" description="Disordered" evidence="1">
    <location>
        <begin position="1"/>
        <end position="33"/>
    </location>
</feature>
<evidence type="ECO:0000313" key="3">
    <source>
        <dbReference type="Proteomes" id="UP000712600"/>
    </source>
</evidence>
<protein>
    <submittedName>
        <fullName evidence="2">Uncharacterized protein</fullName>
    </submittedName>
</protein>
<comment type="caution">
    <text evidence="2">The sequence shown here is derived from an EMBL/GenBank/DDBJ whole genome shotgun (WGS) entry which is preliminary data.</text>
</comment>
<reference evidence="2" key="1">
    <citation type="submission" date="2019-12" db="EMBL/GenBank/DDBJ databases">
        <title>Genome sequencing and annotation of Brassica cretica.</title>
        <authorList>
            <person name="Studholme D.J."/>
            <person name="Sarris P."/>
        </authorList>
    </citation>
    <scope>NUCLEOTIDE SEQUENCE</scope>
    <source>
        <strain evidence="2">PFS-109/04</strain>
        <tissue evidence="2">Leaf</tissue>
    </source>
</reference>
<dbReference type="AlphaFoldDB" id="A0A8S9Q6N2"/>
<proteinExistence type="predicted"/>
<sequence length="112" mass="12475">MDMVGEDGALSQRQRDKMKNCGETQRDKAEGMDGDEQSCFFATELFIIFSTALSKLPTSFSFSRVADGSHKIAIVARGFSFRLTEMASETEEGVHGMAVLFGYYQFCYLDAL</sequence>
<dbReference type="Proteomes" id="UP000712600">
    <property type="component" value="Unassembled WGS sequence"/>
</dbReference>
<organism evidence="2 3">
    <name type="scientific">Brassica cretica</name>
    <name type="common">Mustard</name>
    <dbReference type="NCBI Taxonomy" id="69181"/>
    <lineage>
        <taxon>Eukaryota</taxon>
        <taxon>Viridiplantae</taxon>
        <taxon>Streptophyta</taxon>
        <taxon>Embryophyta</taxon>
        <taxon>Tracheophyta</taxon>
        <taxon>Spermatophyta</taxon>
        <taxon>Magnoliopsida</taxon>
        <taxon>eudicotyledons</taxon>
        <taxon>Gunneridae</taxon>
        <taxon>Pentapetalae</taxon>
        <taxon>rosids</taxon>
        <taxon>malvids</taxon>
        <taxon>Brassicales</taxon>
        <taxon>Brassicaceae</taxon>
        <taxon>Brassiceae</taxon>
        <taxon>Brassica</taxon>
    </lineage>
</organism>
<evidence type="ECO:0000256" key="1">
    <source>
        <dbReference type="SAM" id="MobiDB-lite"/>
    </source>
</evidence>
<feature type="compositionally biased region" description="Basic and acidic residues" evidence="1">
    <location>
        <begin position="13"/>
        <end position="31"/>
    </location>
</feature>
<dbReference type="EMBL" id="QGKX02001290">
    <property type="protein sequence ID" value="KAF3535312.1"/>
    <property type="molecule type" value="Genomic_DNA"/>
</dbReference>
<evidence type="ECO:0000313" key="2">
    <source>
        <dbReference type="EMBL" id="KAF3535312.1"/>
    </source>
</evidence>